<feature type="transmembrane region" description="Helical" evidence="7">
    <location>
        <begin position="7"/>
        <end position="25"/>
    </location>
</feature>
<dbReference type="PANTHER" id="PTHR34584">
    <property type="entry name" value="NA(+)/H(+) ANTIPORTER SUBUNIT E1"/>
    <property type="match status" value="1"/>
</dbReference>
<name>A0A1H4G1I3_9GAMM</name>
<evidence type="ECO:0000256" key="7">
    <source>
        <dbReference type="SAM" id="Phobius"/>
    </source>
</evidence>
<comment type="subcellular location">
    <subcellularLocation>
        <location evidence="1">Cell membrane</location>
        <topology evidence="1">Multi-pass membrane protein</topology>
    </subcellularLocation>
</comment>
<dbReference type="PIRSF" id="PIRSF019239">
    <property type="entry name" value="MrpE"/>
    <property type="match status" value="1"/>
</dbReference>
<evidence type="ECO:0000256" key="4">
    <source>
        <dbReference type="ARBA" id="ARBA00022692"/>
    </source>
</evidence>
<dbReference type="InterPro" id="IPR002758">
    <property type="entry name" value="Cation_antiport_E"/>
</dbReference>
<evidence type="ECO:0000256" key="3">
    <source>
        <dbReference type="ARBA" id="ARBA00022475"/>
    </source>
</evidence>
<reference evidence="8 9" key="1">
    <citation type="submission" date="2016-10" db="EMBL/GenBank/DDBJ databases">
        <authorList>
            <person name="de Groot N.N."/>
        </authorList>
    </citation>
    <scope>NUCLEOTIDE SEQUENCE [LARGE SCALE GENOMIC DNA]</scope>
    <source>
        <strain evidence="8 9">DSM 21228</strain>
    </source>
</reference>
<proteinExistence type="inferred from homology"/>
<evidence type="ECO:0000256" key="1">
    <source>
        <dbReference type="ARBA" id="ARBA00004651"/>
    </source>
</evidence>
<dbReference type="GO" id="GO:0005886">
    <property type="term" value="C:plasma membrane"/>
    <property type="evidence" value="ECO:0007669"/>
    <property type="project" value="UniProtKB-SubCell"/>
</dbReference>
<keyword evidence="4 7" id="KW-0812">Transmembrane</keyword>
<protein>
    <submittedName>
        <fullName evidence="8">Multicomponent Na+:H+ antiporter subunit E</fullName>
    </submittedName>
</protein>
<dbReference type="AlphaFoldDB" id="A0A1H4G1I3"/>
<sequence length="169" mass="18728">MSKGKSTVRDTVILFATLMLFWLMLSGKLDTDVLIVGAVASLIIALLYRDGLSFFTEFRFTPQAFVAGFRYYGYFLRELFKSNLKMAAIVLSPSLPITPGIVKVRTRLKSRMGRLMLANSITLTPGTLTVEMAGEWLYIHCVTVGATDIEAATAEIVSGFESYLEVMYG</sequence>
<dbReference type="EMBL" id="FNQP01000026">
    <property type="protein sequence ID" value="SEB02920.1"/>
    <property type="molecule type" value="Genomic_DNA"/>
</dbReference>
<keyword evidence="6 7" id="KW-0472">Membrane</keyword>
<dbReference type="STRING" id="525918.SAMN05660964_03208"/>
<keyword evidence="9" id="KW-1185">Reference proteome</keyword>
<dbReference type="RefSeq" id="WP_245707056.1">
    <property type="nucleotide sequence ID" value="NZ_FNQP01000026.1"/>
</dbReference>
<organism evidence="8 9">
    <name type="scientific">Thiothrix caldifontis</name>
    <dbReference type="NCBI Taxonomy" id="525918"/>
    <lineage>
        <taxon>Bacteria</taxon>
        <taxon>Pseudomonadati</taxon>
        <taxon>Pseudomonadota</taxon>
        <taxon>Gammaproteobacteria</taxon>
        <taxon>Thiotrichales</taxon>
        <taxon>Thiotrichaceae</taxon>
        <taxon>Thiothrix</taxon>
    </lineage>
</organism>
<evidence type="ECO:0000256" key="6">
    <source>
        <dbReference type="ARBA" id="ARBA00023136"/>
    </source>
</evidence>
<dbReference type="Pfam" id="PF01899">
    <property type="entry name" value="MNHE"/>
    <property type="match status" value="1"/>
</dbReference>
<keyword evidence="5 7" id="KW-1133">Transmembrane helix</keyword>
<dbReference type="GO" id="GO:0008324">
    <property type="term" value="F:monoatomic cation transmembrane transporter activity"/>
    <property type="evidence" value="ECO:0007669"/>
    <property type="project" value="InterPro"/>
</dbReference>
<dbReference type="PANTHER" id="PTHR34584:SF1">
    <property type="entry name" value="NA(+)_H(+) ANTIPORTER SUBUNIT E1"/>
    <property type="match status" value="1"/>
</dbReference>
<evidence type="ECO:0000313" key="9">
    <source>
        <dbReference type="Proteomes" id="UP000199397"/>
    </source>
</evidence>
<evidence type="ECO:0000256" key="2">
    <source>
        <dbReference type="ARBA" id="ARBA00006228"/>
    </source>
</evidence>
<gene>
    <name evidence="8" type="ORF">SAMN05660964_03208</name>
</gene>
<keyword evidence="3" id="KW-1003">Cell membrane</keyword>
<feature type="transmembrane region" description="Helical" evidence="7">
    <location>
        <begin position="31"/>
        <end position="48"/>
    </location>
</feature>
<dbReference type="Proteomes" id="UP000199397">
    <property type="component" value="Unassembled WGS sequence"/>
</dbReference>
<comment type="similarity">
    <text evidence="2">Belongs to the CPA3 antiporters (TC 2.A.63) subunit E family.</text>
</comment>
<accession>A0A1H4G1I3</accession>
<evidence type="ECO:0000313" key="8">
    <source>
        <dbReference type="EMBL" id="SEB02920.1"/>
    </source>
</evidence>
<evidence type="ECO:0000256" key="5">
    <source>
        <dbReference type="ARBA" id="ARBA00022989"/>
    </source>
</evidence>